<dbReference type="Pfam" id="PF13641">
    <property type="entry name" value="Glyco_tranf_2_3"/>
    <property type="match status" value="1"/>
</dbReference>
<reference evidence="9" key="1">
    <citation type="journal article" date="2019" name="Int. J. Syst. Evol. Microbiol.">
        <title>The Global Catalogue of Microorganisms (GCM) 10K type strain sequencing project: providing services to taxonomists for standard genome sequencing and annotation.</title>
        <authorList>
            <consortium name="The Broad Institute Genomics Platform"/>
            <consortium name="The Broad Institute Genome Sequencing Center for Infectious Disease"/>
            <person name="Wu L."/>
            <person name="Ma J."/>
        </authorList>
    </citation>
    <scope>NUCLEOTIDE SEQUENCE [LARGE SCALE GENOMIC DNA]</scope>
    <source>
        <strain evidence="9">CGMCC 1.12477</strain>
    </source>
</reference>
<evidence type="ECO:0000259" key="7">
    <source>
        <dbReference type="Pfam" id="PF19320"/>
    </source>
</evidence>
<dbReference type="GO" id="GO:0016757">
    <property type="term" value="F:glycosyltransferase activity"/>
    <property type="evidence" value="ECO:0007669"/>
    <property type="project" value="UniProtKB-KW"/>
</dbReference>
<dbReference type="RefSeq" id="WP_343919941.1">
    <property type="nucleotide sequence ID" value="NZ_BAAAJT010000002.1"/>
</dbReference>
<sequence length="690" mass="77112">MTVTHAQTSEAAGSAAPGMARVLLQRQIMPAERDTDVIKLYVDPDPAALDADKYDIGHTRAAQEANAIAQRIQNAAKGVSSIHPDQIESRTAFRVAQGDSASFGTYFNAFPASYWRRHTIVSSVRLTVRLRGEGATVTVYKSMANGRSQRVDSATVEGESGQFSFDLPLKPFVDGGWYWYDAVAADADAVVEAAEWTAEVPEDRVPSGTVTIGITTMNRQDFCAKLLGQLGDASQLEGVLDEVVVMEQGKDKVVDSEFFPIAEKSLGDKLRIIEQGNIGGSGGFARAQYEGLKAGRSTYVMMLDDDVEIETEGILRAATFGDLCRKTTIVGGHMFSIFQKTQLHSFGEKVSPYTFWWGSAPGVFQGWDFAERNLRSTRWLHARIDVDYNGWFMCLIPAKVLEDIGLSLPIFIKWDDSEYGLRAKAAGYPTVTFPGAAVWHVPWTDKNDALDWQSYFHVRNRFIAALLHSPYPRGGRLVRESLNHQIKHMVSMQYSTVELRHKALEDVLAGPERLHELLPTVLPEIREMVKGYDDATYLTDPEQIPEVKRHKLPRKGKEASPVISGRAATVQALLQPLRQLRKPREGAQAHPEAEIMAQDTRWHKIARYDSAIVSLPDQTGAAFYRRDRELFKDQMKRTVAIHRILAAEWDALAKRYRDALPQITSPEAWEETFRPWMDDESSAGGPSDEH</sequence>
<evidence type="ECO:0000259" key="6">
    <source>
        <dbReference type="Pfam" id="PF17994"/>
    </source>
</evidence>
<evidence type="ECO:0000256" key="4">
    <source>
        <dbReference type="ARBA" id="ARBA00022679"/>
    </source>
</evidence>
<dbReference type="EMBL" id="JBHUGD010000003">
    <property type="protein sequence ID" value="MFD1948160.1"/>
    <property type="molecule type" value="Genomic_DNA"/>
</dbReference>
<dbReference type="EC" id="2.4.-.-" evidence="8"/>
<dbReference type="Proteomes" id="UP001597351">
    <property type="component" value="Unassembled WGS sequence"/>
</dbReference>
<evidence type="ECO:0000256" key="2">
    <source>
        <dbReference type="ARBA" id="ARBA00006739"/>
    </source>
</evidence>
<dbReference type="Pfam" id="PF19320">
    <property type="entry name" value="GlfT2_domain3"/>
    <property type="match status" value="1"/>
</dbReference>
<comment type="pathway">
    <text evidence="1">Cell wall biogenesis; cell wall polysaccharide biosynthesis.</text>
</comment>
<dbReference type="InterPro" id="IPR040492">
    <property type="entry name" value="GlfT2_N"/>
</dbReference>
<dbReference type="InterPro" id="IPR029044">
    <property type="entry name" value="Nucleotide-diphossugar_trans"/>
</dbReference>
<evidence type="ECO:0000256" key="5">
    <source>
        <dbReference type="SAM" id="MobiDB-lite"/>
    </source>
</evidence>
<evidence type="ECO:0000313" key="8">
    <source>
        <dbReference type="EMBL" id="MFD1948160.1"/>
    </source>
</evidence>
<dbReference type="InterPro" id="IPR045699">
    <property type="entry name" value="GlfT2_C"/>
</dbReference>
<organism evidence="8 9">
    <name type="scientific">Nocardioides aestuarii</name>
    <dbReference type="NCBI Taxonomy" id="252231"/>
    <lineage>
        <taxon>Bacteria</taxon>
        <taxon>Bacillati</taxon>
        <taxon>Actinomycetota</taxon>
        <taxon>Actinomycetes</taxon>
        <taxon>Propionibacteriales</taxon>
        <taxon>Nocardioidaceae</taxon>
        <taxon>Nocardioides</taxon>
    </lineage>
</organism>
<name>A0ABW4TQF3_9ACTN</name>
<evidence type="ECO:0000256" key="3">
    <source>
        <dbReference type="ARBA" id="ARBA00022676"/>
    </source>
</evidence>
<evidence type="ECO:0000313" key="9">
    <source>
        <dbReference type="Proteomes" id="UP001597351"/>
    </source>
</evidence>
<evidence type="ECO:0000256" key="1">
    <source>
        <dbReference type="ARBA" id="ARBA00004776"/>
    </source>
</evidence>
<proteinExistence type="inferred from homology"/>
<feature type="region of interest" description="Disordered" evidence="5">
    <location>
        <begin position="670"/>
        <end position="690"/>
    </location>
</feature>
<keyword evidence="4 8" id="KW-0808">Transferase</keyword>
<accession>A0ABW4TQF3</accession>
<dbReference type="Pfam" id="PF17994">
    <property type="entry name" value="Glft2_N"/>
    <property type="match status" value="1"/>
</dbReference>
<feature type="domain" description="Galactofuranosyltransferase-2 C-terminal" evidence="7">
    <location>
        <begin position="477"/>
        <end position="674"/>
    </location>
</feature>
<dbReference type="Gene3D" id="3.90.550.60">
    <property type="match status" value="1"/>
</dbReference>
<comment type="similarity">
    <text evidence="2">Belongs to the glycosyltransferase 2 family.</text>
</comment>
<keyword evidence="9" id="KW-1185">Reference proteome</keyword>
<dbReference type="SUPFAM" id="SSF53448">
    <property type="entry name" value="Nucleotide-diphospho-sugar transferases"/>
    <property type="match status" value="1"/>
</dbReference>
<dbReference type="PANTHER" id="PTHR43179">
    <property type="entry name" value="RHAMNOSYLTRANSFERASE WBBL"/>
    <property type="match status" value="1"/>
</dbReference>
<gene>
    <name evidence="8" type="ORF">ACFSDE_15265</name>
</gene>
<protein>
    <submittedName>
        <fullName evidence="8">Glycosyltransferase</fullName>
        <ecNumber evidence="8">2.4.-.-</ecNumber>
    </submittedName>
</protein>
<comment type="caution">
    <text evidence="8">The sequence shown here is derived from an EMBL/GenBank/DDBJ whole genome shotgun (WGS) entry which is preliminary data.</text>
</comment>
<keyword evidence="3 8" id="KW-0328">Glycosyltransferase</keyword>
<dbReference type="PANTHER" id="PTHR43179:SF12">
    <property type="entry name" value="GALACTOFURANOSYLTRANSFERASE GLFT2"/>
    <property type="match status" value="1"/>
</dbReference>
<feature type="domain" description="Galactofuranosyltransferase GlfT2 N-terminal" evidence="6">
    <location>
        <begin position="86"/>
        <end position="198"/>
    </location>
</feature>